<dbReference type="InParanoid" id="A0A1Y2FD35"/>
<comment type="caution">
    <text evidence="1">The sequence shown here is derived from an EMBL/GenBank/DDBJ whole genome shotgun (WGS) entry which is preliminary data.</text>
</comment>
<sequence>MACLASLPIELKGAICSAVADLAPQGESLAAGGKDLASLRLVSLEWAALSSRFFWKTAKLDYRSADDLSSFLGLVVPRHANHIHCATFGKETPGGEASRRVDRALDIIRRLPQLRDVDLELGISKKHKMDDSRLLEEIGREGSQVVKLHLSGYEYAALDALPVSRLLRRLPKLGTLNLRDIGKDKSGDLQAAIRSLEHLKVLQFESCDACSDSLLVDDWQPPLYTLNIYHCNSLTLSSFRALASTFLETLQNIYYVSSHTKLPSPFPPFDLPQLLDLRLELYSSLFPLLRTFDKSPLRVLCLRIVLDPNEKAEVIFGALLLLVQAHRESLRAVRVTVMDSEGEEVDEAHSEELRKWCEAQGVDVKLGFWDAWEDFGTAMEVRSLHG</sequence>
<proteinExistence type="predicted"/>
<dbReference type="AlphaFoldDB" id="A0A1Y2FD35"/>
<gene>
    <name evidence="1" type="ORF">BCR35DRAFT_352331</name>
</gene>
<dbReference type="InterPro" id="IPR032675">
    <property type="entry name" value="LRR_dom_sf"/>
</dbReference>
<keyword evidence="2" id="KW-1185">Reference proteome</keyword>
<evidence type="ECO:0000313" key="2">
    <source>
        <dbReference type="Proteomes" id="UP000193467"/>
    </source>
</evidence>
<protein>
    <recommendedName>
        <fullName evidence="3">F-box domain-containing protein</fullName>
    </recommendedName>
</protein>
<dbReference type="Gene3D" id="3.80.10.10">
    <property type="entry name" value="Ribonuclease Inhibitor"/>
    <property type="match status" value="1"/>
</dbReference>
<dbReference type="EMBL" id="MCGR01000022">
    <property type="protein sequence ID" value="ORY81833.1"/>
    <property type="molecule type" value="Genomic_DNA"/>
</dbReference>
<evidence type="ECO:0008006" key="3">
    <source>
        <dbReference type="Google" id="ProtNLM"/>
    </source>
</evidence>
<evidence type="ECO:0000313" key="1">
    <source>
        <dbReference type="EMBL" id="ORY81833.1"/>
    </source>
</evidence>
<dbReference type="OrthoDB" id="2536853at2759"/>
<accession>A0A1Y2FD35</accession>
<name>A0A1Y2FD35_9BASI</name>
<dbReference type="SUPFAM" id="SSF52047">
    <property type="entry name" value="RNI-like"/>
    <property type="match status" value="1"/>
</dbReference>
<organism evidence="1 2">
    <name type="scientific">Leucosporidium creatinivorum</name>
    <dbReference type="NCBI Taxonomy" id="106004"/>
    <lineage>
        <taxon>Eukaryota</taxon>
        <taxon>Fungi</taxon>
        <taxon>Dikarya</taxon>
        <taxon>Basidiomycota</taxon>
        <taxon>Pucciniomycotina</taxon>
        <taxon>Microbotryomycetes</taxon>
        <taxon>Leucosporidiales</taxon>
        <taxon>Leucosporidium</taxon>
    </lineage>
</organism>
<dbReference type="Proteomes" id="UP000193467">
    <property type="component" value="Unassembled WGS sequence"/>
</dbReference>
<reference evidence="1 2" key="1">
    <citation type="submission" date="2016-07" db="EMBL/GenBank/DDBJ databases">
        <title>Pervasive Adenine N6-methylation of Active Genes in Fungi.</title>
        <authorList>
            <consortium name="DOE Joint Genome Institute"/>
            <person name="Mondo S.J."/>
            <person name="Dannebaum R.O."/>
            <person name="Kuo R.C."/>
            <person name="Labutti K."/>
            <person name="Haridas S."/>
            <person name="Kuo A."/>
            <person name="Salamov A."/>
            <person name="Ahrendt S.R."/>
            <person name="Lipzen A."/>
            <person name="Sullivan W."/>
            <person name="Andreopoulos W.B."/>
            <person name="Clum A."/>
            <person name="Lindquist E."/>
            <person name="Daum C."/>
            <person name="Ramamoorthy G.K."/>
            <person name="Gryganskyi A."/>
            <person name="Culley D."/>
            <person name="Magnuson J.K."/>
            <person name="James T.Y."/>
            <person name="O'Malley M.A."/>
            <person name="Stajich J.E."/>
            <person name="Spatafora J.W."/>
            <person name="Visel A."/>
            <person name="Grigoriev I.V."/>
        </authorList>
    </citation>
    <scope>NUCLEOTIDE SEQUENCE [LARGE SCALE GENOMIC DNA]</scope>
    <source>
        <strain evidence="1 2">62-1032</strain>
    </source>
</reference>